<keyword evidence="7" id="KW-1185">Reference proteome</keyword>
<dbReference type="OrthoDB" id="9781337at2"/>
<keyword evidence="4 6" id="KW-0067">ATP-binding</keyword>
<dbReference type="Pfam" id="PF12399">
    <property type="entry name" value="BCA_ABC_TP_C"/>
    <property type="match status" value="1"/>
</dbReference>
<dbReference type="GO" id="GO:0005524">
    <property type="term" value="F:ATP binding"/>
    <property type="evidence" value="ECO:0007669"/>
    <property type="project" value="UniProtKB-KW"/>
</dbReference>
<evidence type="ECO:0000313" key="6">
    <source>
        <dbReference type="EMBL" id="TDN49314.1"/>
    </source>
</evidence>
<dbReference type="RefSeq" id="WP_133592884.1">
    <property type="nucleotide sequence ID" value="NZ_SNVV01000012.1"/>
</dbReference>
<dbReference type="InterPro" id="IPR003593">
    <property type="entry name" value="AAA+_ATPase"/>
</dbReference>
<dbReference type="InterPro" id="IPR027417">
    <property type="entry name" value="P-loop_NTPase"/>
</dbReference>
<dbReference type="Proteomes" id="UP000295129">
    <property type="component" value="Unassembled WGS sequence"/>
</dbReference>
<keyword evidence="2" id="KW-1003">Cell membrane</keyword>
<evidence type="ECO:0000256" key="2">
    <source>
        <dbReference type="ARBA" id="ARBA00022475"/>
    </source>
</evidence>
<dbReference type="PROSITE" id="PS50893">
    <property type="entry name" value="ABC_TRANSPORTER_2"/>
    <property type="match status" value="1"/>
</dbReference>
<accession>A0A4R6DWY1</accession>
<sequence length="251" mass="26608">MSEAMLVADKLTRRFGGLAANQDVCLELHRGALHALLGPNGAGKSTCINMLSGDLPPSSGRIVFGGRDISTLTAAQRSRIGIGRSYQRTNIFPGFTVLENCRLAAQSRNPRPWKIFTDALRLSDTVTRAEAAIAEAGLAGREGRVAGTLSHGEQRQLEIAMVLATDAQVLLLDEPLAGMGSEESAQMVELLKGLKARRAILLVEHDMDAVFAVADTITVMVNGLVLASGAPEAIRANPDVQQAYLGEGAHV</sequence>
<dbReference type="SMART" id="SM00382">
    <property type="entry name" value="AAA"/>
    <property type="match status" value="1"/>
</dbReference>
<dbReference type="EMBL" id="SNVV01000012">
    <property type="protein sequence ID" value="TDN49314.1"/>
    <property type="molecule type" value="Genomic_DNA"/>
</dbReference>
<evidence type="ECO:0000256" key="3">
    <source>
        <dbReference type="ARBA" id="ARBA00022741"/>
    </source>
</evidence>
<feature type="domain" description="ABC transporter" evidence="5">
    <location>
        <begin position="6"/>
        <end position="247"/>
    </location>
</feature>
<organism evidence="6 7">
    <name type="scientific">Azoarcus indigens</name>
    <dbReference type="NCBI Taxonomy" id="29545"/>
    <lineage>
        <taxon>Bacteria</taxon>
        <taxon>Pseudomonadati</taxon>
        <taxon>Pseudomonadota</taxon>
        <taxon>Betaproteobacteria</taxon>
        <taxon>Rhodocyclales</taxon>
        <taxon>Zoogloeaceae</taxon>
        <taxon>Azoarcus</taxon>
    </lineage>
</organism>
<evidence type="ECO:0000256" key="1">
    <source>
        <dbReference type="ARBA" id="ARBA00022448"/>
    </source>
</evidence>
<gene>
    <name evidence="6" type="ORF">C7389_112175</name>
</gene>
<dbReference type="InterPro" id="IPR032823">
    <property type="entry name" value="BCA_ABC_TP_C"/>
</dbReference>
<dbReference type="GO" id="GO:0005886">
    <property type="term" value="C:plasma membrane"/>
    <property type="evidence" value="ECO:0007669"/>
    <property type="project" value="TreeGrafter"/>
</dbReference>
<evidence type="ECO:0000259" key="5">
    <source>
        <dbReference type="PROSITE" id="PS50893"/>
    </source>
</evidence>
<name>A0A4R6DWY1_9RHOO</name>
<keyword evidence="2" id="KW-0472">Membrane</keyword>
<dbReference type="CDD" id="cd03219">
    <property type="entry name" value="ABC_Mj1267_LivG_branched"/>
    <property type="match status" value="1"/>
</dbReference>
<dbReference type="Gene3D" id="3.40.50.300">
    <property type="entry name" value="P-loop containing nucleotide triphosphate hydrolases"/>
    <property type="match status" value="1"/>
</dbReference>
<proteinExistence type="predicted"/>
<dbReference type="InterPro" id="IPR003439">
    <property type="entry name" value="ABC_transporter-like_ATP-bd"/>
</dbReference>
<dbReference type="PANTHER" id="PTHR45772:SF9">
    <property type="entry name" value="CONSERVED COMPONENT OF ABC TRANSPORTER FOR NATURAL AMINO ACIDS"/>
    <property type="match status" value="1"/>
</dbReference>
<dbReference type="AlphaFoldDB" id="A0A4R6DWY1"/>
<keyword evidence="1" id="KW-0813">Transport</keyword>
<evidence type="ECO:0000313" key="7">
    <source>
        <dbReference type="Proteomes" id="UP000295129"/>
    </source>
</evidence>
<dbReference type="GO" id="GO:0016887">
    <property type="term" value="F:ATP hydrolysis activity"/>
    <property type="evidence" value="ECO:0007669"/>
    <property type="project" value="InterPro"/>
</dbReference>
<keyword evidence="3" id="KW-0547">Nucleotide-binding</keyword>
<comment type="caution">
    <text evidence="6">The sequence shown here is derived from an EMBL/GenBank/DDBJ whole genome shotgun (WGS) entry which is preliminary data.</text>
</comment>
<protein>
    <submittedName>
        <fullName evidence="6">Amino acid/amide ABC transporter ATP-binding protein 1 (HAAT family)</fullName>
    </submittedName>
</protein>
<evidence type="ECO:0000256" key="4">
    <source>
        <dbReference type="ARBA" id="ARBA00022840"/>
    </source>
</evidence>
<dbReference type="InterPro" id="IPR051120">
    <property type="entry name" value="ABC_AA/LPS_Transport"/>
</dbReference>
<reference evidence="6 7" key="1">
    <citation type="submission" date="2019-03" db="EMBL/GenBank/DDBJ databases">
        <title>Genomic Encyclopedia of Type Strains, Phase IV (KMG-IV): sequencing the most valuable type-strain genomes for metagenomic binning, comparative biology and taxonomic classification.</title>
        <authorList>
            <person name="Goeker M."/>
        </authorList>
    </citation>
    <scope>NUCLEOTIDE SEQUENCE [LARGE SCALE GENOMIC DNA]</scope>
    <source>
        <strain evidence="6 7">DSM 12121</strain>
    </source>
</reference>
<dbReference type="Pfam" id="PF00005">
    <property type="entry name" value="ABC_tran"/>
    <property type="match status" value="1"/>
</dbReference>
<dbReference type="SUPFAM" id="SSF52540">
    <property type="entry name" value="P-loop containing nucleoside triphosphate hydrolases"/>
    <property type="match status" value="1"/>
</dbReference>
<dbReference type="PANTHER" id="PTHR45772">
    <property type="entry name" value="CONSERVED COMPONENT OF ABC TRANSPORTER FOR NATURAL AMINO ACIDS-RELATED"/>
    <property type="match status" value="1"/>
</dbReference>